<dbReference type="SMR" id="A0A015V497"/>
<evidence type="ECO:0000259" key="8">
    <source>
        <dbReference type="PROSITE" id="PS51352"/>
    </source>
</evidence>
<keyword evidence="4" id="KW-1015">Disulfide bond</keyword>
<dbReference type="FunFam" id="3.40.30.10:FF:000229">
    <property type="entry name" value="Thioredoxin (TRX)"/>
    <property type="match status" value="1"/>
</dbReference>
<feature type="domain" description="Thioredoxin" evidence="8">
    <location>
        <begin position="25"/>
        <end position="159"/>
    </location>
</feature>
<feature type="signal peptide" evidence="7">
    <location>
        <begin position="1"/>
        <end position="18"/>
    </location>
</feature>
<dbReference type="PROSITE" id="PS51352">
    <property type="entry name" value="THIOREDOXIN_2"/>
    <property type="match status" value="1"/>
</dbReference>
<dbReference type="EMBL" id="JGDB01000196">
    <property type="protein sequence ID" value="EXY90161.1"/>
    <property type="molecule type" value="Genomic_DNA"/>
</dbReference>
<evidence type="ECO:0000313" key="9">
    <source>
        <dbReference type="EMBL" id="EXY90161.1"/>
    </source>
</evidence>
<dbReference type="PROSITE" id="PS00194">
    <property type="entry name" value="THIOREDOXIN_1"/>
    <property type="match status" value="1"/>
</dbReference>
<comment type="similarity">
    <text evidence="1">Belongs to the thioredoxin family.</text>
</comment>
<evidence type="ECO:0000313" key="10">
    <source>
        <dbReference type="Proteomes" id="UP000020773"/>
    </source>
</evidence>
<dbReference type="AlphaFoldDB" id="A0A015V497"/>
<dbReference type="SUPFAM" id="SSF52833">
    <property type="entry name" value="Thioredoxin-like"/>
    <property type="match status" value="1"/>
</dbReference>
<dbReference type="PATRIC" id="fig|1339316.3.peg.3023"/>
<dbReference type="InterPro" id="IPR013766">
    <property type="entry name" value="Thioredoxin_domain"/>
</dbReference>
<gene>
    <name evidence="9" type="ORF">M125_3180</name>
</gene>
<organism evidence="9 10">
    <name type="scientific">Bacteroides fragilis str. 3998T(B)3</name>
    <dbReference type="NCBI Taxonomy" id="1339316"/>
    <lineage>
        <taxon>Bacteria</taxon>
        <taxon>Pseudomonadati</taxon>
        <taxon>Bacteroidota</taxon>
        <taxon>Bacteroidia</taxon>
        <taxon>Bacteroidales</taxon>
        <taxon>Bacteroidaceae</taxon>
        <taxon>Bacteroides</taxon>
    </lineage>
</organism>
<evidence type="ECO:0000256" key="4">
    <source>
        <dbReference type="ARBA" id="ARBA00023157"/>
    </source>
</evidence>
<dbReference type="InterPro" id="IPR036249">
    <property type="entry name" value="Thioredoxin-like_sf"/>
</dbReference>
<dbReference type="InterPro" id="IPR005746">
    <property type="entry name" value="Thioredoxin"/>
</dbReference>
<dbReference type="InterPro" id="IPR017937">
    <property type="entry name" value="Thioredoxin_CS"/>
</dbReference>
<evidence type="ECO:0000256" key="2">
    <source>
        <dbReference type="ARBA" id="ARBA00022448"/>
    </source>
</evidence>
<dbReference type="GO" id="GO:0015035">
    <property type="term" value="F:protein-disulfide reductase activity"/>
    <property type="evidence" value="ECO:0007669"/>
    <property type="project" value="UniProtKB-UniRule"/>
</dbReference>
<dbReference type="Proteomes" id="UP000020773">
    <property type="component" value="Unassembled WGS sequence"/>
</dbReference>
<sequence length="161" mass="18185">MKKSILIPFLFMGLLAFASCKGTSENKSTTATDTVQAEKPQSGTIHLTRAEFLKKIADYENHSKEWKYLGDKPAIVDFYADWCGPCKMVAPILEELSKEYAGKIYIYKVNVDKEPELARDFGIQSIPTIWFVPMKGEPQVNMGALSKEQLKGYIDKVLLKQ</sequence>
<dbReference type="Gene3D" id="3.40.30.10">
    <property type="entry name" value="Glutaredoxin"/>
    <property type="match status" value="1"/>
</dbReference>
<protein>
    <recommendedName>
        <fullName evidence="6">Thioredoxin</fullName>
    </recommendedName>
</protein>
<dbReference type="PANTHER" id="PTHR45663">
    <property type="entry name" value="GEO12009P1"/>
    <property type="match status" value="1"/>
</dbReference>
<keyword evidence="7" id="KW-0732">Signal</keyword>
<keyword evidence="3" id="KW-0249">Electron transport</keyword>
<dbReference type="GO" id="GO:0005829">
    <property type="term" value="C:cytosol"/>
    <property type="evidence" value="ECO:0007669"/>
    <property type="project" value="TreeGrafter"/>
</dbReference>
<comment type="caution">
    <text evidence="9">The sequence shown here is derived from an EMBL/GenBank/DDBJ whole genome shotgun (WGS) entry which is preliminary data.</text>
</comment>
<evidence type="ECO:0000256" key="5">
    <source>
        <dbReference type="ARBA" id="ARBA00023284"/>
    </source>
</evidence>
<proteinExistence type="inferred from homology"/>
<evidence type="ECO:0000256" key="6">
    <source>
        <dbReference type="NCBIfam" id="TIGR01068"/>
    </source>
</evidence>
<keyword evidence="2" id="KW-0813">Transport</keyword>
<accession>A0A015V497</accession>
<dbReference type="CDD" id="cd02947">
    <property type="entry name" value="TRX_family"/>
    <property type="match status" value="1"/>
</dbReference>
<dbReference type="GO" id="GO:0045454">
    <property type="term" value="P:cell redox homeostasis"/>
    <property type="evidence" value="ECO:0007669"/>
    <property type="project" value="TreeGrafter"/>
</dbReference>
<dbReference type="PRINTS" id="PR00421">
    <property type="entry name" value="THIOREDOXIN"/>
</dbReference>
<feature type="chain" id="PRO_5001480209" description="Thioredoxin" evidence="7">
    <location>
        <begin position="19"/>
        <end position="161"/>
    </location>
</feature>
<keyword evidence="5" id="KW-0676">Redox-active center</keyword>
<dbReference type="GeneID" id="60366904"/>
<name>A0A015V497_BACFG</name>
<evidence type="ECO:0000256" key="1">
    <source>
        <dbReference type="ARBA" id="ARBA00008987"/>
    </source>
</evidence>
<evidence type="ECO:0000256" key="3">
    <source>
        <dbReference type="ARBA" id="ARBA00022982"/>
    </source>
</evidence>
<dbReference type="RefSeq" id="WP_005788325.1">
    <property type="nucleotide sequence ID" value="NZ_JGDB01000196.1"/>
</dbReference>
<dbReference type="PANTHER" id="PTHR45663:SF11">
    <property type="entry name" value="GEO12009P1"/>
    <property type="match status" value="1"/>
</dbReference>
<evidence type="ECO:0000256" key="7">
    <source>
        <dbReference type="SAM" id="SignalP"/>
    </source>
</evidence>
<dbReference type="NCBIfam" id="TIGR01068">
    <property type="entry name" value="thioredoxin"/>
    <property type="match status" value="1"/>
</dbReference>
<reference evidence="9 10" key="1">
    <citation type="submission" date="2014-02" db="EMBL/GenBank/DDBJ databases">
        <authorList>
            <person name="Sears C."/>
            <person name="Carroll K."/>
            <person name="Sack B.R."/>
            <person name="Qadri F."/>
            <person name="Myers L.L."/>
            <person name="Chung G.-T."/>
            <person name="Escheverria P."/>
            <person name="Fraser C.M."/>
            <person name="Sadzewicz L."/>
            <person name="Shefchek K.A."/>
            <person name="Tallon L."/>
            <person name="Das S.P."/>
            <person name="Daugherty S."/>
            <person name="Mongodin E.F."/>
        </authorList>
    </citation>
    <scope>NUCLEOTIDE SEQUENCE [LARGE SCALE GENOMIC DNA]</scope>
    <source>
        <strain evidence="10">3998T(B)3</strain>
    </source>
</reference>
<dbReference type="Pfam" id="PF00085">
    <property type="entry name" value="Thioredoxin"/>
    <property type="match status" value="1"/>
</dbReference>
<dbReference type="PROSITE" id="PS51257">
    <property type="entry name" value="PROKAR_LIPOPROTEIN"/>
    <property type="match status" value="1"/>
</dbReference>